<evidence type="ECO:0000256" key="1">
    <source>
        <dbReference type="SAM" id="Phobius"/>
    </source>
</evidence>
<protein>
    <submittedName>
        <fullName evidence="2">Uncharacterized protein</fullName>
    </submittedName>
</protein>
<gene>
    <name evidence="2" type="ORF">CPAV1605_826</name>
</gene>
<accession>A0A5E8CIQ5</accession>
<reference evidence="2" key="1">
    <citation type="submission" date="2019-09" db="EMBL/GenBank/DDBJ databases">
        <authorList>
            <person name="Needham M D."/>
        </authorList>
    </citation>
    <scope>NUCLEOTIDE SEQUENCE</scope>
</reference>
<sequence length="71" mass="8223">MKLQLSEKNRKDLFQDIAKLMVVALFINFCQSITSDQELFNDKTLSIILQGSMGLIIYYVFVNKYVDKLAN</sequence>
<feature type="transmembrane region" description="Helical" evidence="1">
    <location>
        <begin position="12"/>
        <end position="34"/>
    </location>
</feature>
<dbReference type="EMBL" id="CABVLZ010000003">
    <property type="protein sequence ID" value="VVU95101.1"/>
    <property type="molecule type" value="Genomic_DNA"/>
</dbReference>
<keyword evidence="1" id="KW-1133">Transmembrane helix</keyword>
<feature type="transmembrane region" description="Helical" evidence="1">
    <location>
        <begin position="46"/>
        <end position="66"/>
    </location>
</feature>
<evidence type="ECO:0000313" key="2">
    <source>
        <dbReference type="EMBL" id="VVU95101.1"/>
    </source>
</evidence>
<name>A0A5E8CIQ5_9ZZZZ</name>
<proteinExistence type="predicted"/>
<dbReference type="AlphaFoldDB" id="A0A5E8CIQ5"/>
<keyword evidence="1" id="KW-0472">Membrane</keyword>
<keyword evidence="1" id="KW-0812">Transmembrane</keyword>
<organism evidence="2">
    <name type="scientific">seawater metagenome</name>
    <dbReference type="NCBI Taxonomy" id="1561972"/>
    <lineage>
        <taxon>unclassified sequences</taxon>
        <taxon>metagenomes</taxon>
        <taxon>ecological metagenomes</taxon>
    </lineage>
</organism>